<keyword evidence="4" id="KW-0325">Glycoprotein</keyword>
<name>V5HAD5_IXORI</name>
<keyword evidence="3 6" id="KW-0732">Signal</keyword>
<evidence type="ECO:0000256" key="1">
    <source>
        <dbReference type="ARBA" id="ARBA00004613"/>
    </source>
</evidence>
<reference evidence="7" key="1">
    <citation type="journal article" date="2015" name="Sci. Rep.">
        <title>Tissue- and time-dependent transcription in Ixodes ricinus salivary glands and midguts when blood feeding on the vertebrate host.</title>
        <authorList>
            <person name="Kotsyfakis M."/>
            <person name="Schwarz A."/>
            <person name="Erhart J."/>
            <person name="Ribeiro J.M."/>
        </authorList>
    </citation>
    <scope>NUCLEOTIDE SEQUENCE</scope>
    <source>
        <tissue evidence="7">Salivary gland and midgut</tissue>
    </source>
</reference>
<dbReference type="GO" id="GO:0005576">
    <property type="term" value="C:extracellular region"/>
    <property type="evidence" value="ECO:0007669"/>
    <property type="project" value="UniProtKB-SubCell"/>
</dbReference>
<sequence length="76" mass="8691">MQLVFFIVIVTFTPLSCEVQSEFSADIIEKTNYLPSNCRVKLREEMVQRCNEHKFLPQLVGVKLSECKFTCGDDGS</sequence>
<feature type="chain" id="PRO_5004734739" evidence="6">
    <location>
        <begin position="18"/>
        <end position="76"/>
    </location>
</feature>
<dbReference type="EMBL" id="GANP01014470">
    <property type="protein sequence ID" value="JAB69998.1"/>
    <property type="molecule type" value="mRNA"/>
</dbReference>
<proteinExistence type="evidence at transcript level"/>
<dbReference type="InterPro" id="IPR021971">
    <property type="entry name" value="Salp15"/>
</dbReference>
<organism evidence="7">
    <name type="scientific">Ixodes ricinus</name>
    <name type="common">Common tick</name>
    <name type="synonym">Acarus ricinus</name>
    <dbReference type="NCBI Taxonomy" id="34613"/>
    <lineage>
        <taxon>Eukaryota</taxon>
        <taxon>Metazoa</taxon>
        <taxon>Ecdysozoa</taxon>
        <taxon>Arthropoda</taxon>
        <taxon>Chelicerata</taxon>
        <taxon>Arachnida</taxon>
        <taxon>Acari</taxon>
        <taxon>Parasitiformes</taxon>
        <taxon>Ixodida</taxon>
        <taxon>Ixodoidea</taxon>
        <taxon>Ixodidae</taxon>
        <taxon>Ixodinae</taxon>
        <taxon>Ixodes</taxon>
    </lineage>
</organism>
<evidence type="ECO:0000256" key="2">
    <source>
        <dbReference type="ARBA" id="ARBA00022525"/>
    </source>
</evidence>
<feature type="signal peptide" evidence="6">
    <location>
        <begin position="1"/>
        <end position="17"/>
    </location>
</feature>
<evidence type="ECO:0000256" key="3">
    <source>
        <dbReference type="ARBA" id="ARBA00022729"/>
    </source>
</evidence>
<evidence type="ECO:0000256" key="4">
    <source>
        <dbReference type="ARBA" id="ARBA00023180"/>
    </source>
</evidence>
<evidence type="ECO:0000313" key="7">
    <source>
        <dbReference type="EMBL" id="JAB69998.1"/>
    </source>
</evidence>
<dbReference type="AlphaFoldDB" id="V5HAD5"/>
<keyword evidence="2" id="KW-0964">Secreted</keyword>
<dbReference type="Pfam" id="PF12115">
    <property type="entry name" value="Salp15"/>
    <property type="match status" value="1"/>
</dbReference>
<comment type="similarity">
    <text evidence="5">Belongs to the salp15 family.</text>
</comment>
<evidence type="ECO:0000256" key="5">
    <source>
        <dbReference type="ARBA" id="ARBA00034321"/>
    </source>
</evidence>
<accession>V5HAD5</accession>
<comment type="subcellular location">
    <subcellularLocation>
        <location evidence="1">Secreted</location>
    </subcellularLocation>
</comment>
<evidence type="ECO:0000256" key="6">
    <source>
        <dbReference type="SAM" id="SignalP"/>
    </source>
</evidence>
<feature type="non-terminal residue" evidence="7">
    <location>
        <position position="76"/>
    </location>
</feature>
<protein>
    <submittedName>
        <fullName evidence="7">Putative secreted protein</fullName>
    </submittedName>
</protein>